<proteinExistence type="predicted"/>
<dbReference type="InterPro" id="IPR016181">
    <property type="entry name" value="Acyl_CoA_acyltransferase"/>
</dbReference>
<keyword evidence="2" id="KW-0808">Transferase</keyword>
<sequence>MPATLTFSRIYGPAIRTVLTELANLRITVFRDFPYLYEGTPDYEKKYLETYMQSQRSLLFAAYADDRMVGATTALPLTDETDEVQAPFRQAGYALDEVFYFGESILLPDFRGRGLGHRFFDEREAHARRFGTYRLTCFCAVERPSDHPLRPAGYQPLDAFWTKRGYQRDPALRSVFHWPDLDETESTSKPMVYWTRPLC</sequence>
<comment type="caution">
    <text evidence="2">The sequence shown here is derived from an EMBL/GenBank/DDBJ whole genome shotgun (WGS) entry which is preliminary data.</text>
</comment>
<dbReference type="Gene3D" id="3.40.630.30">
    <property type="match status" value="1"/>
</dbReference>
<dbReference type="Proteomes" id="UP000290407">
    <property type="component" value="Unassembled WGS sequence"/>
</dbReference>
<protein>
    <submittedName>
        <fullName evidence="2">N-acetyltransferase</fullName>
    </submittedName>
</protein>
<reference evidence="2 3" key="1">
    <citation type="submission" date="2019-01" db="EMBL/GenBank/DDBJ databases">
        <title>Spirosoma flava sp. nov., a propanil-degrading bacterium isolated from herbicide-contaminated soil.</title>
        <authorList>
            <person name="Zhang L."/>
            <person name="Jiang J.-D."/>
        </authorList>
    </citation>
    <scope>NUCLEOTIDE SEQUENCE [LARGE SCALE GENOMIC DNA]</scope>
    <source>
        <strain evidence="2 3">TY50</strain>
    </source>
</reference>
<dbReference type="GO" id="GO:0016747">
    <property type="term" value="F:acyltransferase activity, transferring groups other than amino-acyl groups"/>
    <property type="evidence" value="ECO:0007669"/>
    <property type="project" value="InterPro"/>
</dbReference>
<dbReference type="AlphaFoldDB" id="A0A4Q2UET8"/>
<name>A0A4Q2UET8_9BACT</name>
<dbReference type="PROSITE" id="PS51186">
    <property type="entry name" value="GNAT"/>
    <property type="match status" value="1"/>
</dbReference>
<accession>A0A4Q2UET8</accession>
<dbReference type="RefSeq" id="WP_129604408.1">
    <property type="nucleotide sequence ID" value="NZ_SBLB01000007.1"/>
</dbReference>
<evidence type="ECO:0000259" key="1">
    <source>
        <dbReference type="PROSITE" id="PS51186"/>
    </source>
</evidence>
<dbReference type="EMBL" id="SBLB01000007">
    <property type="protein sequence ID" value="RYC67524.1"/>
    <property type="molecule type" value="Genomic_DNA"/>
</dbReference>
<gene>
    <name evidence="2" type="ORF">EQG79_22700</name>
</gene>
<dbReference type="CDD" id="cd04301">
    <property type="entry name" value="NAT_SF"/>
    <property type="match status" value="1"/>
</dbReference>
<dbReference type="InterPro" id="IPR000182">
    <property type="entry name" value="GNAT_dom"/>
</dbReference>
<organism evidence="2 3">
    <name type="scientific">Spirosoma sordidisoli</name>
    <dbReference type="NCBI Taxonomy" id="2502893"/>
    <lineage>
        <taxon>Bacteria</taxon>
        <taxon>Pseudomonadati</taxon>
        <taxon>Bacteroidota</taxon>
        <taxon>Cytophagia</taxon>
        <taxon>Cytophagales</taxon>
        <taxon>Cytophagaceae</taxon>
        <taxon>Spirosoma</taxon>
    </lineage>
</organism>
<keyword evidence="3" id="KW-1185">Reference proteome</keyword>
<dbReference type="Pfam" id="PF00583">
    <property type="entry name" value="Acetyltransf_1"/>
    <property type="match status" value="1"/>
</dbReference>
<evidence type="ECO:0000313" key="2">
    <source>
        <dbReference type="EMBL" id="RYC67524.1"/>
    </source>
</evidence>
<feature type="domain" description="N-acetyltransferase" evidence="1">
    <location>
        <begin position="13"/>
        <end position="199"/>
    </location>
</feature>
<evidence type="ECO:0000313" key="3">
    <source>
        <dbReference type="Proteomes" id="UP000290407"/>
    </source>
</evidence>
<dbReference type="SUPFAM" id="SSF55729">
    <property type="entry name" value="Acyl-CoA N-acyltransferases (Nat)"/>
    <property type="match status" value="1"/>
</dbReference>